<dbReference type="AlphaFoldDB" id="A0A2P7AX01"/>
<evidence type="ECO:0000256" key="2">
    <source>
        <dbReference type="ARBA" id="ARBA00023125"/>
    </source>
</evidence>
<evidence type="ECO:0000259" key="4">
    <source>
        <dbReference type="PROSITE" id="PS50987"/>
    </source>
</evidence>
<evidence type="ECO:0000256" key="1">
    <source>
        <dbReference type="ARBA" id="ARBA00023015"/>
    </source>
</evidence>
<dbReference type="PROSITE" id="PS50987">
    <property type="entry name" value="HTH_ARSR_2"/>
    <property type="match status" value="1"/>
</dbReference>
<dbReference type="InterPro" id="IPR001845">
    <property type="entry name" value="HTH_ArsR_DNA-bd_dom"/>
</dbReference>
<comment type="caution">
    <text evidence="5">The sequence shown here is derived from an EMBL/GenBank/DDBJ whole genome shotgun (WGS) entry which is preliminary data.</text>
</comment>
<evidence type="ECO:0000313" key="5">
    <source>
        <dbReference type="EMBL" id="PSH58740.1"/>
    </source>
</evidence>
<dbReference type="PANTHER" id="PTHR43132">
    <property type="entry name" value="ARSENICAL RESISTANCE OPERON REPRESSOR ARSR-RELATED"/>
    <property type="match status" value="1"/>
</dbReference>
<reference evidence="6" key="1">
    <citation type="submission" date="2017-11" db="EMBL/GenBank/DDBJ databases">
        <authorList>
            <person name="Kuznetsova I."/>
            <person name="Sazanova A."/>
            <person name="Chirak E."/>
            <person name="Safronova V."/>
            <person name="Willems A."/>
        </authorList>
    </citation>
    <scope>NUCLEOTIDE SEQUENCE [LARGE SCALE GENOMIC DNA]</scope>
    <source>
        <strain evidence="6">PEPV15</strain>
    </source>
</reference>
<dbReference type="Proteomes" id="UP000241158">
    <property type="component" value="Unassembled WGS sequence"/>
</dbReference>
<accession>A0A2P7AX01</accession>
<dbReference type="EMBL" id="PGGN01000002">
    <property type="protein sequence ID" value="PSH58740.1"/>
    <property type="molecule type" value="Genomic_DNA"/>
</dbReference>
<dbReference type="NCBIfam" id="NF033788">
    <property type="entry name" value="HTH_metalloreg"/>
    <property type="match status" value="1"/>
</dbReference>
<protein>
    <submittedName>
        <fullName evidence="5">Transcriptional regulator</fullName>
    </submittedName>
</protein>
<feature type="domain" description="HTH arsR-type" evidence="4">
    <location>
        <begin position="1"/>
        <end position="95"/>
    </location>
</feature>
<keyword evidence="1" id="KW-0805">Transcription regulation</keyword>
<dbReference type="InterPro" id="IPR011991">
    <property type="entry name" value="ArsR-like_HTH"/>
</dbReference>
<dbReference type="PANTHER" id="PTHR43132:SF2">
    <property type="entry name" value="ARSENICAL RESISTANCE OPERON REPRESSOR ARSR-RELATED"/>
    <property type="match status" value="1"/>
</dbReference>
<dbReference type="InterPro" id="IPR051011">
    <property type="entry name" value="Metal_resp_trans_reg"/>
</dbReference>
<dbReference type="CDD" id="cd00090">
    <property type="entry name" value="HTH_ARSR"/>
    <property type="match status" value="1"/>
</dbReference>
<dbReference type="GO" id="GO:0003677">
    <property type="term" value="F:DNA binding"/>
    <property type="evidence" value="ECO:0007669"/>
    <property type="project" value="UniProtKB-KW"/>
</dbReference>
<dbReference type="RefSeq" id="WP_106717186.1">
    <property type="nucleotide sequence ID" value="NZ_JACHXT010000001.1"/>
</dbReference>
<proteinExistence type="predicted"/>
<dbReference type="SUPFAM" id="SSF46785">
    <property type="entry name" value="Winged helix' DNA-binding domain"/>
    <property type="match status" value="1"/>
</dbReference>
<dbReference type="GO" id="GO:0003700">
    <property type="term" value="F:DNA-binding transcription factor activity"/>
    <property type="evidence" value="ECO:0007669"/>
    <property type="project" value="InterPro"/>
</dbReference>
<dbReference type="Pfam" id="PF12840">
    <property type="entry name" value="HTH_20"/>
    <property type="match status" value="1"/>
</dbReference>
<name>A0A2P7AX01_9HYPH</name>
<dbReference type="SMART" id="SM00418">
    <property type="entry name" value="HTH_ARSR"/>
    <property type="match status" value="1"/>
</dbReference>
<keyword evidence="6" id="KW-1185">Reference proteome</keyword>
<dbReference type="OrthoDB" id="9804742at2"/>
<dbReference type="InterPro" id="IPR036390">
    <property type="entry name" value="WH_DNA-bd_sf"/>
</dbReference>
<organism evidence="5 6">
    <name type="scientific">Phyllobacterium endophyticum</name>
    <dbReference type="NCBI Taxonomy" id="1149773"/>
    <lineage>
        <taxon>Bacteria</taxon>
        <taxon>Pseudomonadati</taxon>
        <taxon>Pseudomonadota</taxon>
        <taxon>Alphaproteobacteria</taxon>
        <taxon>Hyphomicrobiales</taxon>
        <taxon>Phyllobacteriaceae</taxon>
        <taxon>Phyllobacterium</taxon>
    </lineage>
</organism>
<dbReference type="Gene3D" id="1.10.10.10">
    <property type="entry name" value="Winged helix-like DNA-binding domain superfamily/Winged helix DNA-binding domain"/>
    <property type="match status" value="1"/>
</dbReference>
<sequence length="136" mass="15013">MEKLDAIEAFAALAQTTRMDAFRTIVMHEPDGIAAGEVSRILNVPQNTMSTHLAILSRAGLISSERQGRLIIYRVSFDKLREAVSFLLQDCCVGHPDICTPLIGDIIPCCTPRDEFQNCKSGDSTDIRHDVPDAVR</sequence>
<evidence type="ECO:0000313" key="6">
    <source>
        <dbReference type="Proteomes" id="UP000241158"/>
    </source>
</evidence>
<evidence type="ECO:0000256" key="3">
    <source>
        <dbReference type="ARBA" id="ARBA00023163"/>
    </source>
</evidence>
<keyword evidence="3" id="KW-0804">Transcription</keyword>
<dbReference type="PRINTS" id="PR00778">
    <property type="entry name" value="HTHARSR"/>
</dbReference>
<dbReference type="InterPro" id="IPR036388">
    <property type="entry name" value="WH-like_DNA-bd_sf"/>
</dbReference>
<gene>
    <name evidence="5" type="ORF">CU100_08950</name>
</gene>
<keyword evidence="2" id="KW-0238">DNA-binding</keyword>